<dbReference type="InterPro" id="IPR025857">
    <property type="entry name" value="MacB_PCD"/>
</dbReference>
<evidence type="ECO:0000256" key="5">
    <source>
        <dbReference type="ARBA" id="ARBA00023136"/>
    </source>
</evidence>
<dbReference type="Proteomes" id="UP000027284">
    <property type="component" value="Unassembled WGS sequence"/>
</dbReference>
<evidence type="ECO:0000259" key="9">
    <source>
        <dbReference type="Pfam" id="PF12704"/>
    </source>
</evidence>
<dbReference type="GO" id="GO:0022857">
    <property type="term" value="F:transmembrane transporter activity"/>
    <property type="evidence" value="ECO:0007669"/>
    <property type="project" value="TreeGrafter"/>
</dbReference>
<keyword evidence="4 7" id="KW-1133">Transmembrane helix</keyword>
<evidence type="ECO:0000313" key="10">
    <source>
        <dbReference type="EMBL" id="KDA53520.1"/>
    </source>
</evidence>
<gene>
    <name evidence="10" type="ORF">EG19_04745</name>
</gene>
<evidence type="ECO:0000256" key="7">
    <source>
        <dbReference type="SAM" id="Phobius"/>
    </source>
</evidence>
<keyword evidence="11" id="KW-1185">Reference proteome</keyword>
<feature type="transmembrane region" description="Helical" evidence="7">
    <location>
        <begin position="272"/>
        <end position="299"/>
    </location>
</feature>
<dbReference type="InterPro" id="IPR050250">
    <property type="entry name" value="Macrolide_Exporter_MacB"/>
</dbReference>
<sequence length="400" mass="41912">MNFGNLLRFAWQALLAHPLRTSLSALGVAVGVLAVTALTSLGEGTRRFILGQFTQFGTNLIAVNPGKVKTFGLPGVFGGGVQKLTLEDAEALRRVPGVEKLTPVVMGQARVEAKNRGRSVYVYGTGPEATQVWRFHVAQGSYLPVIETHRQAAVAVLGPKLARELFGTGSPLGERVRIGGRPFLVVGIMEPKGRFLGFDLDDACYVPVASAMALFRASELTEIDVSAVSAEAIPAVVEGIKKLLAARHRGEEDFTVTTQNEMLDTLGRVMDIVTVAVSGIAGISLLVGAIGILTIMWIAVHERTAEIGLLRALGVEQRTLATLFLLESALVAVAGGLAGLAASTLLGAVLRTAIPGFPFATPSWAVLAGLGSSLGVGLAAGVLPARRAAQVDPVEALREE</sequence>
<dbReference type="EMBL" id="JMFG01000020">
    <property type="protein sequence ID" value="KDA53520.1"/>
    <property type="molecule type" value="Genomic_DNA"/>
</dbReference>
<comment type="similarity">
    <text evidence="6">Belongs to the ABC-4 integral membrane protein family.</text>
</comment>
<feature type="domain" description="MacB-like periplasmic core" evidence="9">
    <location>
        <begin position="21"/>
        <end position="242"/>
    </location>
</feature>
<dbReference type="GO" id="GO:0005886">
    <property type="term" value="C:plasma membrane"/>
    <property type="evidence" value="ECO:0007669"/>
    <property type="project" value="UniProtKB-SubCell"/>
</dbReference>
<evidence type="ECO:0008006" key="12">
    <source>
        <dbReference type="Google" id="ProtNLM"/>
    </source>
</evidence>
<dbReference type="InterPro" id="IPR003838">
    <property type="entry name" value="ABC3_permease_C"/>
</dbReference>
<dbReference type="OrthoDB" id="9770099at2"/>
<comment type="subcellular location">
    <subcellularLocation>
        <location evidence="1">Cell membrane</location>
        <topology evidence="1">Multi-pass membrane protein</topology>
    </subcellularLocation>
</comment>
<dbReference type="RefSeq" id="WP_038049342.1">
    <property type="nucleotide sequence ID" value="NZ_JMFG01000020.1"/>
</dbReference>
<keyword evidence="5 7" id="KW-0472">Membrane</keyword>
<accession>A0A062XYD7</accession>
<evidence type="ECO:0000256" key="1">
    <source>
        <dbReference type="ARBA" id="ARBA00004651"/>
    </source>
</evidence>
<keyword evidence="2" id="KW-1003">Cell membrane</keyword>
<evidence type="ECO:0000259" key="8">
    <source>
        <dbReference type="Pfam" id="PF02687"/>
    </source>
</evidence>
<evidence type="ECO:0000256" key="4">
    <source>
        <dbReference type="ARBA" id="ARBA00022989"/>
    </source>
</evidence>
<reference evidence="10 11" key="1">
    <citation type="submission" date="2014-04" db="EMBL/GenBank/DDBJ databases">
        <title>The Genome Sequence of Thermoanaerobaculum aquaticum MP-01, The First Cultivated Group 23 Acidobacterium.</title>
        <authorList>
            <person name="Stamps B.W."/>
            <person name="Losey N.A."/>
            <person name="Lawson P.A."/>
            <person name="Stevenson B.S."/>
        </authorList>
    </citation>
    <scope>NUCLEOTIDE SEQUENCE [LARGE SCALE GENOMIC DNA]</scope>
    <source>
        <strain evidence="10 11">MP-01</strain>
    </source>
</reference>
<name>A0A062XYD7_9BACT</name>
<evidence type="ECO:0000256" key="3">
    <source>
        <dbReference type="ARBA" id="ARBA00022692"/>
    </source>
</evidence>
<proteinExistence type="inferred from homology"/>
<dbReference type="PANTHER" id="PTHR30572:SF4">
    <property type="entry name" value="ABC TRANSPORTER PERMEASE YTRF"/>
    <property type="match status" value="1"/>
</dbReference>
<dbReference type="Pfam" id="PF02687">
    <property type="entry name" value="FtsX"/>
    <property type="match status" value="1"/>
</dbReference>
<comment type="caution">
    <text evidence="10">The sequence shown here is derived from an EMBL/GenBank/DDBJ whole genome shotgun (WGS) entry which is preliminary data.</text>
</comment>
<feature type="transmembrane region" description="Helical" evidence="7">
    <location>
        <begin position="320"/>
        <end position="342"/>
    </location>
</feature>
<dbReference type="AlphaFoldDB" id="A0A062XYD7"/>
<evidence type="ECO:0000256" key="2">
    <source>
        <dbReference type="ARBA" id="ARBA00022475"/>
    </source>
</evidence>
<organism evidence="10 11">
    <name type="scientific">Thermoanaerobaculum aquaticum</name>
    <dbReference type="NCBI Taxonomy" id="1312852"/>
    <lineage>
        <taxon>Bacteria</taxon>
        <taxon>Pseudomonadati</taxon>
        <taxon>Acidobacteriota</taxon>
        <taxon>Thermoanaerobaculia</taxon>
        <taxon>Thermoanaerobaculales</taxon>
        <taxon>Thermoanaerobaculaceae</taxon>
        <taxon>Thermoanaerobaculum</taxon>
    </lineage>
</organism>
<feature type="transmembrane region" description="Helical" evidence="7">
    <location>
        <begin position="362"/>
        <end position="383"/>
    </location>
</feature>
<dbReference type="PANTHER" id="PTHR30572">
    <property type="entry name" value="MEMBRANE COMPONENT OF TRANSPORTER-RELATED"/>
    <property type="match status" value="1"/>
</dbReference>
<keyword evidence="3 7" id="KW-0812">Transmembrane</keyword>
<dbReference type="STRING" id="1312852.EG19_04745"/>
<dbReference type="Pfam" id="PF12704">
    <property type="entry name" value="MacB_PCD"/>
    <property type="match status" value="1"/>
</dbReference>
<protein>
    <recommendedName>
        <fullName evidence="12">Peptide ABC transporter permease</fullName>
    </recommendedName>
</protein>
<feature type="domain" description="ABC3 transporter permease C-terminal" evidence="8">
    <location>
        <begin position="280"/>
        <end position="392"/>
    </location>
</feature>
<evidence type="ECO:0000256" key="6">
    <source>
        <dbReference type="ARBA" id="ARBA00038076"/>
    </source>
</evidence>
<evidence type="ECO:0000313" key="11">
    <source>
        <dbReference type="Proteomes" id="UP000027284"/>
    </source>
</evidence>